<dbReference type="Gene3D" id="2.60.40.1190">
    <property type="match status" value="1"/>
</dbReference>
<organism evidence="9 10">
    <name type="scientific">Ananas comosus</name>
    <name type="common">Pineapple</name>
    <name type="synonym">Ananas ananas</name>
    <dbReference type="NCBI Taxonomy" id="4615"/>
    <lineage>
        <taxon>Eukaryota</taxon>
        <taxon>Viridiplantae</taxon>
        <taxon>Streptophyta</taxon>
        <taxon>Embryophyta</taxon>
        <taxon>Tracheophyta</taxon>
        <taxon>Spermatophyta</taxon>
        <taxon>Magnoliopsida</taxon>
        <taxon>Liliopsida</taxon>
        <taxon>Poales</taxon>
        <taxon>Bromeliaceae</taxon>
        <taxon>Bromelioideae</taxon>
        <taxon>Ananas</taxon>
    </lineage>
</organism>
<evidence type="ECO:0000256" key="5">
    <source>
        <dbReference type="ARBA" id="ARBA00023004"/>
    </source>
</evidence>
<keyword evidence="6" id="KW-0472">Membrane</keyword>
<dbReference type="PANTHER" id="PTHR36044">
    <property type="entry name" value="HEME BINDING PROTEIN"/>
    <property type="match status" value="1"/>
</dbReference>
<evidence type="ECO:0000313" key="12">
    <source>
        <dbReference type="RefSeq" id="XP_020085730.1"/>
    </source>
</evidence>
<accession>A0A199VJH4</accession>
<evidence type="ECO:0000256" key="3">
    <source>
        <dbReference type="ARBA" id="ARBA00022723"/>
    </source>
</evidence>
<keyword evidence="1" id="KW-0813">Transport</keyword>
<evidence type="ECO:0000259" key="8">
    <source>
        <dbReference type="SMART" id="SM00887"/>
    </source>
</evidence>
<evidence type="ECO:0000256" key="7">
    <source>
        <dbReference type="SAM" id="SignalP"/>
    </source>
</evidence>
<feature type="domain" description="Cytochrome c-552/DMSO reductase-like haem-binding" evidence="8">
    <location>
        <begin position="54"/>
        <end position="296"/>
    </location>
</feature>
<evidence type="ECO:0000256" key="2">
    <source>
        <dbReference type="ARBA" id="ARBA00022617"/>
    </source>
</evidence>
<dbReference type="PANTHER" id="PTHR36044:SF1">
    <property type="entry name" value="HEME BINDING PROTEIN"/>
    <property type="match status" value="1"/>
</dbReference>
<feature type="transmembrane region" description="Helical" evidence="6">
    <location>
        <begin position="327"/>
        <end position="351"/>
    </location>
</feature>
<keyword evidence="6" id="KW-0812">Transmembrane</keyword>
<name>A0A199VJH4_ANACO</name>
<dbReference type="GO" id="GO:0020037">
    <property type="term" value="F:heme binding"/>
    <property type="evidence" value="ECO:0007669"/>
    <property type="project" value="InterPro"/>
</dbReference>
<dbReference type="SMART" id="SM00887">
    <property type="entry name" value="EB_dh"/>
    <property type="match status" value="1"/>
</dbReference>
<evidence type="ECO:0000256" key="6">
    <source>
        <dbReference type="SAM" id="Phobius"/>
    </source>
</evidence>
<reference evidence="9 10" key="1">
    <citation type="journal article" date="2016" name="DNA Res.">
        <title>The draft genome of MD-2 pineapple using hybrid error correction of long reads.</title>
        <authorList>
            <person name="Redwan R.M."/>
            <person name="Saidin A."/>
            <person name="Kumar S.V."/>
        </authorList>
    </citation>
    <scope>NUCLEOTIDE SEQUENCE [LARGE SCALE GENOMIC DNA]</scope>
    <source>
        <strain evidence="10">cv. MD2</strain>
        <tissue evidence="9">Leaf</tissue>
    </source>
</reference>
<keyword evidence="11" id="KW-1185">Reference proteome</keyword>
<dbReference type="STRING" id="4615.A0A199VJH4"/>
<evidence type="ECO:0000313" key="9">
    <source>
        <dbReference type="EMBL" id="OAY77302.1"/>
    </source>
</evidence>
<evidence type="ECO:0000256" key="1">
    <source>
        <dbReference type="ARBA" id="ARBA00022448"/>
    </source>
</evidence>
<protein>
    <submittedName>
        <fullName evidence="12">Uncharacterized protein LOC109708414</fullName>
    </submittedName>
</protein>
<feature type="signal peptide" evidence="7">
    <location>
        <begin position="1"/>
        <end position="19"/>
    </location>
</feature>
<dbReference type="InterPro" id="IPR019020">
    <property type="entry name" value="Cyt-c552/DMSO_Rdtase_haem-bd"/>
</dbReference>
<dbReference type="AlphaFoldDB" id="A0A199VJH4"/>
<dbReference type="GeneID" id="109708414"/>
<evidence type="ECO:0000313" key="11">
    <source>
        <dbReference type="Proteomes" id="UP000515123"/>
    </source>
</evidence>
<keyword evidence="3" id="KW-0479">Metal-binding</keyword>
<sequence>MLRFVALLLVSSAISLAGAHEHHGDESGPSCEMNPDVRVLAEFRPGIVTVDGHVDDWDDVEGSEFPLLPALDPDQDKAYGEGKLTVKAVHDGTNVFFMLQIDGEYAYTQGENARCPSVALMFQVGENASYDNMGGCKDLPGTCTSKSCRGHEVDIMHFSIGTAVPGRLYGGNIFDNADGNGGDRFGHLVDVYSWNPHCQYLDGLGPKGNSSNAQNDWHGAWWHSSLTFHSGFLEEESPYGDQGNKGTYYFEFSRPLRTMDRFQQDVQFTIGQPSKVAFAFWYPTGGQPYSKSQHYSASCNWLPLDLSSSTSATSLSRSGSSSSSWDMATAFALLLSVISICLSVFVGYWVSRTKYVPFTPMVQMS</sequence>
<dbReference type="Proteomes" id="UP000515123">
    <property type="component" value="Linkage group 4"/>
</dbReference>
<evidence type="ECO:0000313" key="10">
    <source>
        <dbReference type="Proteomes" id="UP000092600"/>
    </source>
</evidence>
<dbReference type="Proteomes" id="UP000092600">
    <property type="component" value="Unassembled WGS sequence"/>
</dbReference>
<keyword evidence="2" id="KW-0349">Heme</keyword>
<dbReference type="Pfam" id="PF09459">
    <property type="entry name" value="EB_dh"/>
    <property type="match status" value="1"/>
</dbReference>
<keyword evidence="7" id="KW-0732">Signal</keyword>
<dbReference type="CDD" id="cd00241">
    <property type="entry name" value="DOMON_like"/>
    <property type="match status" value="1"/>
</dbReference>
<reference evidence="12" key="2">
    <citation type="submission" date="2025-04" db="UniProtKB">
        <authorList>
            <consortium name="RefSeq"/>
        </authorList>
    </citation>
    <scope>IDENTIFICATION</scope>
    <source>
        <tissue evidence="12">Leaf</tissue>
    </source>
</reference>
<gene>
    <name evidence="12" type="primary">LOC109708414</name>
    <name evidence="9" type="ORF">ACMD2_01706</name>
</gene>
<feature type="chain" id="PRO_5044554564" evidence="7">
    <location>
        <begin position="20"/>
        <end position="365"/>
    </location>
</feature>
<dbReference type="EMBL" id="LSRQ01001555">
    <property type="protein sequence ID" value="OAY77302.1"/>
    <property type="molecule type" value="Genomic_DNA"/>
</dbReference>
<keyword evidence="4" id="KW-0249">Electron transport</keyword>
<dbReference type="RefSeq" id="XP_020085730.1">
    <property type="nucleotide sequence ID" value="XM_020230141.1"/>
</dbReference>
<keyword evidence="6" id="KW-1133">Transmembrane helix</keyword>
<proteinExistence type="predicted"/>
<dbReference type="OrthoDB" id="2012588at2759"/>
<evidence type="ECO:0000256" key="4">
    <source>
        <dbReference type="ARBA" id="ARBA00022982"/>
    </source>
</evidence>
<keyword evidence="5" id="KW-0408">Iron</keyword>
<dbReference type="GO" id="GO:0046872">
    <property type="term" value="F:metal ion binding"/>
    <property type="evidence" value="ECO:0007669"/>
    <property type="project" value="UniProtKB-KW"/>
</dbReference>